<dbReference type="RefSeq" id="WP_004872885.1">
    <property type="nucleotide sequence ID" value="NZ_CP005986.1"/>
</dbReference>
<proteinExistence type="predicted"/>
<dbReference type="HOGENOM" id="CLU_2140402_0_0_6"/>
<protein>
    <submittedName>
        <fullName evidence="1">Uncharacterized protein</fullName>
    </submittedName>
</protein>
<evidence type="ECO:0000313" key="2">
    <source>
        <dbReference type="Proteomes" id="UP000005522"/>
    </source>
</evidence>
<dbReference type="KEGG" id="acz:Acaty_c1824"/>
<evidence type="ECO:0000313" key="1">
    <source>
        <dbReference type="EMBL" id="AIA55683.1"/>
    </source>
</evidence>
<reference evidence="1 2" key="1">
    <citation type="journal article" date="2009" name="J. Bacteriol.">
        <title>Draft genome sequence of the extremely acidophilic bacterium Acidithiobacillus caldus ATCC 51756 reveals metabolic versatility in the genus Acidithiobacillus.</title>
        <authorList>
            <person name="Valdes J."/>
            <person name="Quatrini R."/>
            <person name="Hallberg K."/>
            <person name="Dopson M."/>
            <person name="Valenzuela P.D."/>
            <person name="Holmes D.S."/>
        </authorList>
    </citation>
    <scope>NUCLEOTIDE SEQUENCE [LARGE SCALE GENOMIC DNA]</scope>
    <source>
        <strain evidence="2">ATCC 51756 / DSM 8584 / KU</strain>
    </source>
</reference>
<sequence length="112" mass="12809">MEMRFVVTGLEETPLEKLDRLISDALPRQLALAKDFVTFHPNVFQFQEIVEDSNGSKDLLIKGEIAGHAFEALFEESGIYLLIRKGETCRSLALRYMTVDTAQLLYDWALQK</sequence>
<name>A0A059ZW55_ACICK</name>
<dbReference type="Proteomes" id="UP000005522">
    <property type="component" value="Chromosome"/>
</dbReference>
<dbReference type="AlphaFoldDB" id="A0A059ZW55"/>
<gene>
    <name evidence="1" type="ORF">Acaty_c1824</name>
</gene>
<organism evidence="1 2">
    <name type="scientific">Acidithiobacillus caldus (strain ATCC 51756 / DSM 8584 / KU)</name>
    <dbReference type="NCBI Taxonomy" id="637389"/>
    <lineage>
        <taxon>Bacteria</taxon>
        <taxon>Pseudomonadati</taxon>
        <taxon>Pseudomonadota</taxon>
        <taxon>Acidithiobacillia</taxon>
        <taxon>Acidithiobacillales</taxon>
        <taxon>Acidithiobacillaceae</taxon>
        <taxon>Acidithiobacillus</taxon>
    </lineage>
</organism>
<accession>A0A059ZW55</accession>
<dbReference type="EMBL" id="CP005986">
    <property type="protein sequence ID" value="AIA55683.1"/>
    <property type="molecule type" value="Genomic_DNA"/>
</dbReference>